<accession>A0AAJ5SCM5</accession>
<dbReference type="AlphaFoldDB" id="A0AAJ5SCM5"/>
<evidence type="ECO:0000256" key="3">
    <source>
        <dbReference type="ARBA" id="ARBA00022692"/>
    </source>
</evidence>
<protein>
    <submittedName>
        <fullName evidence="7">Prepilin peptidase dependent protein B</fullName>
    </submittedName>
    <submittedName>
        <fullName evidence="6">Prepilin peptidase-dependent protein</fullName>
    </submittedName>
</protein>
<keyword evidence="3" id="KW-0812">Transmembrane</keyword>
<reference evidence="7 8" key="1">
    <citation type="submission" date="2018-05" db="EMBL/GenBank/DDBJ databases">
        <title>Genomic Encyclopedia of Type Strains, Phase IV (KMG-V): Genome sequencing to study the core and pangenomes of soil and plant-associated prokaryotes.</title>
        <authorList>
            <person name="Whitman W."/>
        </authorList>
    </citation>
    <scope>NUCLEOTIDE SEQUENCE [LARGE SCALE GENOMIC DNA]</scope>
    <source>
        <strain evidence="7 8">PNG 92-11</strain>
    </source>
</reference>
<dbReference type="GO" id="GO:0016020">
    <property type="term" value="C:membrane"/>
    <property type="evidence" value="ECO:0007669"/>
    <property type="project" value="UniProtKB-SubCell"/>
</dbReference>
<dbReference type="PROSITE" id="PS00409">
    <property type="entry name" value="PROKAR_NTER_METHYL"/>
    <property type="match status" value="1"/>
</dbReference>
<evidence type="ECO:0000313" key="9">
    <source>
        <dbReference type="Proteomes" id="UP001158961"/>
    </source>
</evidence>
<dbReference type="EMBL" id="QGHE01000003">
    <property type="protein sequence ID" value="PWJ81373.1"/>
    <property type="molecule type" value="Genomic_DNA"/>
</dbReference>
<reference evidence="6" key="2">
    <citation type="submission" date="2022-05" db="EMBL/GenBank/DDBJ databases">
        <authorList>
            <person name="Pothier F. J."/>
        </authorList>
    </citation>
    <scope>NUCLEOTIDE SEQUENCE</scope>
    <source>
        <strain evidence="6">DAPP-PG734</strain>
    </source>
</reference>
<dbReference type="InterPro" id="IPR012902">
    <property type="entry name" value="N_methyl_site"/>
</dbReference>
<gene>
    <name evidence="7" type="ORF">C7430_103328</name>
    <name evidence="6" type="ORF">DAPPPG734_04060</name>
</gene>
<name>A0AAJ5SCM5_ENTAG</name>
<evidence type="ECO:0000313" key="7">
    <source>
        <dbReference type="EMBL" id="PWJ81373.1"/>
    </source>
</evidence>
<keyword evidence="2" id="KW-0488">Methylation</keyword>
<dbReference type="RefSeq" id="WP_031593709.1">
    <property type="nucleotide sequence ID" value="NZ_CAJOSF010000004.1"/>
</dbReference>
<dbReference type="NCBIfam" id="TIGR02532">
    <property type="entry name" value="IV_pilin_GFxxxE"/>
    <property type="match status" value="1"/>
</dbReference>
<dbReference type="Pfam" id="PF07963">
    <property type="entry name" value="N_methyl"/>
    <property type="match status" value="1"/>
</dbReference>
<dbReference type="EMBL" id="OW970315">
    <property type="protein sequence ID" value="CAH6195202.1"/>
    <property type="molecule type" value="Genomic_DNA"/>
</dbReference>
<keyword evidence="4" id="KW-1133">Transmembrane helix</keyword>
<comment type="subcellular location">
    <subcellularLocation>
        <location evidence="1">Membrane</location>
        <topology evidence="1">Single-pass membrane protein</topology>
    </subcellularLocation>
</comment>
<dbReference type="NCBIfam" id="NF007848">
    <property type="entry name" value="PRK10557.1"/>
    <property type="match status" value="1"/>
</dbReference>
<sequence>MKMAGFSLLEMLIALAISAVVMLSAGRFLPLLLAENAGVLQRAQLRQELQQMMATLEKAVRRAGYCHGECGSGALQIRENCLLLRWDENSNGKWEGVSHAESDYYGYRLRQQQLEMQRGVDQCQSAGWERLSDPAFMTLEKFSVSQQGAQVRLVLQGRAGRWLETVESWVEADNL</sequence>
<evidence type="ECO:0000256" key="4">
    <source>
        <dbReference type="ARBA" id="ARBA00022989"/>
    </source>
</evidence>
<proteinExistence type="predicted"/>
<dbReference type="Proteomes" id="UP001158961">
    <property type="component" value="Chromosome"/>
</dbReference>
<evidence type="ECO:0000313" key="6">
    <source>
        <dbReference type="EMBL" id="CAH6195202.1"/>
    </source>
</evidence>
<dbReference type="InterPro" id="IPR016419">
    <property type="entry name" value="Prepilin_Pept-dep_B_prd"/>
</dbReference>
<dbReference type="GO" id="GO:0015628">
    <property type="term" value="P:protein secretion by the type II secretion system"/>
    <property type="evidence" value="ECO:0007669"/>
    <property type="project" value="TreeGrafter"/>
</dbReference>
<keyword evidence="5" id="KW-0472">Membrane</keyword>
<evidence type="ECO:0000256" key="5">
    <source>
        <dbReference type="ARBA" id="ARBA00023136"/>
    </source>
</evidence>
<dbReference type="InterPro" id="IPR051621">
    <property type="entry name" value="T2SS_protein_J"/>
</dbReference>
<dbReference type="PANTHER" id="PTHR39583:SF3">
    <property type="entry name" value="PREPILIN PEPTIDASE-DEPENDENT PROTEIN B"/>
    <property type="match status" value="1"/>
</dbReference>
<evidence type="ECO:0000256" key="1">
    <source>
        <dbReference type="ARBA" id="ARBA00004167"/>
    </source>
</evidence>
<dbReference type="PANTHER" id="PTHR39583">
    <property type="entry name" value="TYPE II SECRETION SYSTEM PROTEIN J-RELATED"/>
    <property type="match status" value="1"/>
</dbReference>
<dbReference type="Proteomes" id="UP000245996">
    <property type="component" value="Unassembled WGS sequence"/>
</dbReference>
<dbReference type="PIRSF" id="PIRSF004525">
    <property type="entry name" value="Pilin_peptidase-dep_B_prd"/>
    <property type="match status" value="1"/>
</dbReference>
<organism evidence="6 9">
    <name type="scientific">Enterobacter agglomerans</name>
    <name type="common">Erwinia herbicola</name>
    <name type="synonym">Pantoea agglomerans</name>
    <dbReference type="NCBI Taxonomy" id="549"/>
    <lineage>
        <taxon>Bacteria</taxon>
        <taxon>Pseudomonadati</taxon>
        <taxon>Pseudomonadota</taxon>
        <taxon>Gammaproteobacteria</taxon>
        <taxon>Enterobacterales</taxon>
        <taxon>Erwiniaceae</taxon>
        <taxon>Pantoea</taxon>
        <taxon>Pantoea agglomerans group</taxon>
    </lineage>
</organism>
<evidence type="ECO:0000313" key="8">
    <source>
        <dbReference type="Proteomes" id="UP000245996"/>
    </source>
</evidence>
<evidence type="ECO:0000256" key="2">
    <source>
        <dbReference type="ARBA" id="ARBA00022481"/>
    </source>
</evidence>